<evidence type="ECO:0000256" key="4">
    <source>
        <dbReference type="ARBA" id="ARBA00023004"/>
    </source>
</evidence>
<dbReference type="CDD" id="cd12107">
    <property type="entry name" value="Hemerythrin"/>
    <property type="match status" value="1"/>
</dbReference>
<dbReference type="Gene3D" id="1.20.120.50">
    <property type="entry name" value="Hemerythrin-like"/>
    <property type="match status" value="1"/>
</dbReference>
<dbReference type="AlphaFoldDB" id="A0A2N3PUT4"/>
<keyword evidence="2" id="KW-0813">Transport</keyword>
<evidence type="ECO:0000256" key="3">
    <source>
        <dbReference type="ARBA" id="ARBA00022723"/>
    </source>
</evidence>
<reference evidence="7" key="1">
    <citation type="submission" date="2017-12" db="EMBL/GenBank/DDBJ databases">
        <title>Draft genome sequence of Telmatospirillum siberiense 26-4b1T, an acidotolerant peatland alphaproteobacterium potentially involved in sulfur cycling.</title>
        <authorList>
            <person name="Hausmann B."/>
            <person name="Pjevac P."/>
            <person name="Schreck K."/>
            <person name="Herbold C.W."/>
            <person name="Daims H."/>
            <person name="Wagner M."/>
            <person name="Pester M."/>
            <person name="Loy A."/>
        </authorList>
    </citation>
    <scope>NUCLEOTIDE SEQUENCE [LARGE SCALE GENOMIC DNA]</scope>
    <source>
        <strain evidence="7">26-4b1</strain>
    </source>
</reference>
<evidence type="ECO:0000313" key="7">
    <source>
        <dbReference type="Proteomes" id="UP000233293"/>
    </source>
</evidence>
<dbReference type="Pfam" id="PF01814">
    <property type="entry name" value="Hemerythrin"/>
    <property type="match status" value="1"/>
</dbReference>
<protein>
    <recommendedName>
        <fullName evidence="5">Hemerythrin-like domain-containing protein</fullName>
    </recommendedName>
</protein>
<dbReference type="InterPro" id="IPR016131">
    <property type="entry name" value="Haemerythrin_Fe_BS"/>
</dbReference>
<dbReference type="InterPro" id="IPR012312">
    <property type="entry name" value="Hemerythrin-like"/>
</dbReference>
<dbReference type="EMBL" id="PIUM01000013">
    <property type="protein sequence ID" value="PKU24154.1"/>
    <property type="molecule type" value="Genomic_DNA"/>
</dbReference>
<comment type="similarity">
    <text evidence="1">Belongs to the hemerythrin family.</text>
</comment>
<evidence type="ECO:0000259" key="5">
    <source>
        <dbReference type="Pfam" id="PF01814"/>
    </source>
</evidence>
<keyword evidence="4" id="KW-0408">Iron</keyword>
<name>A0A2N3PUT4_9PROT</name>
<gene>
    <name evidence="6" type="ORF">CWS72_12510</name>
</gene>
<dbReference type="SUPFAM" id="SSF47188">
    <property type="entry name" value="Hemerythrin-like"/>
    <property type="match status" value="1"/>
</dbReference>
<dbReference type="InterPro" id="IPR050669">
    <property type="entry name" value="Hemerythrin"/>
</dbReference>
<dbReference type="GO" id="GO:0046872">
    <property type="term" value="F:metal ion binding"/>
    <property type="evidence" value="ECO:0007669"/>
    <property type="project" value="UniProtKB-KW"/>
</dbReference>
<feature type="domain" description="Hemerythrin-like" evidence="5">
    <location>
        <begin position="12"/>
        <end position="123"/>
    </location>
</feature>
<sequence>MQISWKVEYSLGIPEMDAEHQRMIEMMARLETVEGRPDALRTVGKVVSELADYVETHFKHEEGLMEKAGYPHLEMHREQHKVFAQKVIDLRSRASLDARTVREFLQQWLGEHILKVDRDYVPYVQLWLDKRGAEGGLE</sequence>
<keyword evidence="2" id="KW-0561">Oxygen transport</keyword>
<dbReference type="GO" id="GO:0005344">
    <property type="term" value="F:oxygen carrier activity"/>
    <property type="evidence" value="ECO:0007669"/>
    <property type="project" value="UniProtKB-KW"/>
</dbReference>
<keyword evidence="7" id="KW-1185">Reference proteome</keyword>
<dbReference type="InterPro" id="IPR035938">
    <property type="entry name" value="Hemerythrin-like_sf"/>
</dbReference>
<dbReference type="NCBIfam" id="NF002007">
    <property type="entry name" value="PRK00808.1"/>
    <property type="match status" value="1"/>
</dbReference>
<evidence type="ECO:0000256" key="1">
    <source>
        <dbReference type="ARBA" id="ARBA00010587"/>
    </source>
</evidence>
<accession>A0A2N3PUT4</accession>
<dbReference type="NCBIfam" id="NF033749">
    <property type="entry name" value="bact_hemeryth"/>
    <property type="match status" value="1"/>
</dbReference>
<dbReference type="PROSITE" id="PS00550">
    <property type="entry name" value="HEMERYTHRINS"/>
    <property type="match status" value="1"/>
</dbReference>
<keyword evidence="3" id="KW-0479">Metal-binding</keyword>
<dbReference type="InterPro" id="IPR012827">
    <property type="entry name" value="Hemerythrin_metal-bd"/>
</dbReference>
<dbReference type="RefSeq" id="WP_101250949.1">
    <property type="nucleotide sequence ID" value="NZ_PIUM01000013.1"/>
</dbReference>
<dbReference type="PANTHER" id="PTHR37164:SF1">
    <property type="entry name" value="BACTERIOHEMERYTHRIN"/>
    <property type="match status" value="1"/>
</dbReference>
<dbReference type="PANTHER" id="PTHR37164">
    <property type="entry name" value="BACTERIOHEMERYTHRIN"/>
    <property type="match status" value="1"/>
</dbReference>
<proteinExistence type="inferred from homology"/>
<comment type="caution">
    <text evidence="6">The sequence shown here is derived from an EMBL/GenBank/DDBJ whole genome shotgun (WGS) entry which is preliminary data.</text>
</comment>
<dbReference type="OrthoDB" id="7305302at2"/>
<dbReference type="Proteomes" id="UP000233293">
    <property type="component" value="Unassembled WGS sequence"/>
</dbReference>
<evidence type="ECO:0000256" key="2">
    <source>
        <dbReference type="ARBA" id="ARBA00022621"/>
    </source>
</evidence>
<evidence type="ECO:0000313" key="6">
    <source>
        <dbReference type="EMBL" id="PKU24154.1"/>
    </source>
</evidence>
<dbReference type="NCBIfam" id="TIGR02481">
    <property type="entry name" value="hemeryth_dom"/>
    <property type="match status" value="1"/>
</dbReference>
<organism evidence="6 7">
    <name type="scientific">Telmatospirillum siberiense</name>
    <dbReference type="NCBI Taxonomy" id="382514"/>
    <lineage>
        <taxon>Bacteria</taxon>
        <taxon>Pseudomonadati</taxon>
        <taxon>Pseudomonadota</taxon>
        <taxon>Alphaproteobacteria</taxon>
        <taxon>Rhodospirillales</taxon>
        <taxon>Rhodospirillaceae</taxon>
        <taxon>Telmatospirillum</taxon>
    </lineage>
</organism>